<evidence type="ECO:0000313" key="1">
    <source>
        <dbReference type="EMBL" id="QJA93657.1"/>
    </source>
</evidence>
<sequence>MEYAPGTDAATYRMAHQQDREDANQEAWVAYLEEINGGHSEEKAQKKARLAAKRYIDSTMRRFSDTRTNYEIDNIPLEETCSRDLRRARKAKM</sequence>
<dbReference type="EMBL" id="MT143166">
    <property type="protein sequence ID" value="QJA93657.1"/>
    <property type="molecule type" value="Genomic_DNA"/>
</dbReference>
<name>A0A6M3LEI9_9ZZZZ</name>
<accession>A0A6M3LEI9</accession>
<proteinExistence type="predicted"/>
<gene>
    <name evidence="1" type="ORF">MM415B04162_0011</name>
</gene>
<dbReference type="AlphaFoldDB" id="A0A6M3LEI9"/>
<protein>
    <submittedName>
        <fullName evidence="1">Uncharacterized protein</fullName>
    </submittedName>
</protein>
<reference evidence="1" key="1">
    <citation type="submission" date="2020-03" db="EMBL/GenBank/DDBJ databases">
        <title>The deep terrestrial virosphere.</title>
        <authorList>
            <person name="Holmfeldt K."/>
            <person name="Nilsson E."/>
            <person name="Simone D."/>
            <person name="Lopez-Fernandez M."/>
            <person name="Wu X."/>
            <person name="de Brujin I."/>
            <person name="Lundin D."/>
            <person name="Andersson A."/>
            <person name="Bertilsson S."/>
            <person name="Dopson M."/>
        </authorList>
    </citation>
    <scope>NUCLEOTIDE SEQUENCE</scope>
    <source>
        <strain evidence="1">MM415B04162</strain>
    </source>
</reference>
<organism evidence="1">
    <name type="scientific">viral metagenome</name>
    <dbReference type="NCBI Taxonomy" id="1070528"/>
    <lineage>
        <taxon>unclassified sequences</taxon>
        <taxon>metagenomes</taxon>
        <taxon>organismal metagenomes</taxon>
    </lineage>
</organism>